<evidence type="ECO:0000256" key="15">
    <source>
        <dbReference type="ARBA" id="ARBA00050681"/>
    </source>
</evidence>
<comment type="catalytic activity">
    <reaction evidence="15">
        <text>3-O-[alpha-Neu5Ac-(2-&gt;3)-beta-D-Gal-(1-&gt;3)-alpha-D-GalNAc]-L-Thr-[protein] + CMP-N-acetyl-beta-neuraminate = a 3-O-{alpha-Neu5Ac-(2-&gt;3)-beta-D-Gal-(1-&gt;3)-[alpha-Neu5Ac-(2-&gt;6)]-alpha-D-GalNAc}-L-threonyl-[protein] + CMP + H(+)</text>
        <dbReference type="Rhea" id="RHEA:65284"/>
        <dbReference type="Rhea" id="RHEA-COMP:16762"/>
        <dbReference type="Rhea" id="RHEA-COMP:16763"/>
        <dbReference type="ChEBI" id="CHEBI:15378"/>
        <dbReference type="ChEBI" id="CHEBI:57812"/>
        <dbReference type="ChEBI" id="CHEBI:60377"/>
        <dbReference type="ChEBI" id="CHEBI:156396"/>
        <dbReference type="ChEBI" id="CHEBI:156398"/>
    </reaction>
    <physiologicalReaction direction="left-to-right" evidence="15">
        <dbReference type="Rhea" id="RHEA:65285"/>
    </physiologicalReaction>
</comment>
<reference evidence="27" key="2">
    <citation type="submission" date="2025-08" db="UniProtKB">
        <authorList>
            <consortium name="RefSeq"/>
        </authorList>
    </citation>
    <scope>IDENTIFICATION</scope>
    <source>
        <tissue evidence="27">Blood</tissue>
    </source>
</reference>
<dbReference type="GO" id="GO:0009311">
    <property type="term" value="P:oligosaccharide metabolic process"/>
    <property type="evidence" value="ECO:0007669"/>
    <property type="project" value="TreeGrafter"/>
</dbReference>
<evidence type="ECO:0000256" key="12">
    <source>
        <dbReference type="ARBA" id="ARBA00023157"/>
    </source>
</evidence>
<dbReference type="PANTHER" id="PTHR45906">
    <property type="entry name" value="ALPHA-N-ACETYL-NEURAMINYL-2,3-BETA-GALACTOSYL-1, 3-N-ACETYL-GALACTOSAMINIDE ALPHA-2,6-SIALYLTRANSFERASE-LIKE"/>
    <property type="match status" value="1"/>
</dbReference>
<dbReference type="RefSeq" id="XP_053543838.1">
    <property type="nucleotide sequence ID" value="XM_053687863.1"/>
</dbReference>
<evidence type="ECO:0000256" key="22">
    <source>
        <dbReference type="ARBA" id="ARBA00077208"/>
    </source>
</evidence>
<sequence>MGIVVVYCLSYERIIIIIIIILLSIDDNNSSIVVIIIIMMMIIIIMIRVGGSIRAVALCVRSSRVLPVLRGFPPGTPVSSAGPKTRTDTTKLKVKGFAQGPNHGNVHKCTEITSHFGIADLPVSIHQTAGITAQINHEVVRSRRMGLRLAEKGHHSKRMVVFVALFLITTLFFLYNSNSTNESYETFKLAAYNSATKNTDLKKWAGKDGYIPVFGNKSLTLHCGQCAMVTSSSHLLGTGAGAEIDRAECVIRMNDAPTSGFEADVGNKTTLRVVAHSSVIRFFRKPQEFLNCSDCPSVIFWGPPTKIGPSANGALYKLIHRVAATCTNLTTFVVTPSKMRKFDTLFHKETGRDRQKSQSWLSTGWFTMVIAIEICDKIKVYGMVPPSYCGRHPQPKRMPYHYYKPRGPDECVTYLQNERGRRGNHHRFITEKQVFARWAKLYNISFVHPTW</sequence>
<comment type="catalytic activity">
    <reaction evidence="18">
        <text>a globoside MSGG + CMP-N-acetyl-beta-neuraminate = a globoside DSGG + CMP + H(+)</text>
        <dbReference type="Rhea" id="RHEA:56088"/>
        <dbReference type="ChEBI" id="CHEBI:15378"/>
        <dbReference type="ChEBI" id="CHEBI:57812"/>
        <dbReference type="ChEBI" id="CHEBI:60377"/>
        <dbReference type="ChEBI" id="CHEBI:140623"/>
        <dbReference type="ChEBI" id="CHEBI:140624"/>
    </reaction>
    <physiologicalReaction direction="left-to-right" evidence="18">
        <dbReference type="Rhea" id="RHEA:56089"/>
    </physiologicalReaction>
</comment>
<keyword evidence="10" id="KW-0443">Lipid metabolism</keyword>
<evidence type="ECO:0000256" key="7">
    <source>
        <dbReference type="ARBA" id="ARBA00022981"/>
    </source>
</evidence>
<proteinExistence type="inferred from homology"/>
<evidence type="ECO:0000256" key="20">
    <source>
        <dbReference type="ARBA" id="ARBA00053014"/>
    </source>
</evidence>
<comment type="catalytic activity">
    <reaction evidence="20">
        <text>3-O-[alpha-Neu5Ac-(2-&gt;3)-beta-D-Gal-(1-&gt;3)-alpha-D-GalNAc]-L-Ser-[protein] + CMP-N-acetyl-beta-neuraminate = a 3-O-{alpha-Neu5Ac-(2-&gt;3)-beta-D-Gal-(1-&gt;3)-[alpha-Neu5Ac-(2-&gt;6)]-alpha-D-GalNAc}-L-seryl-[protein] + CMP + H(+)</text>
        <dbReference type="Rhea" id="RHEA:65280"/>
        <dbReference type="Rhea" id="RHEA-COMP:16760"/>
        <dbReference type="Rhea" id="RHEA-COMP:16761"/>
        <dbReference type="ChEBI" id="CHEBI:15378"/>
        <dbReference type="ChEBI" id="CHEBI:57812"/>
        <dbReference type="ChEBI" id="CHEBI:60377"/>
        <dbReference type="ChEBI" id="CHEBI:156395"/>
        <dbReference type="ChEBI" id="CHEBI:156397"/>
    </reaction>
    <physiologicalReaction direction="left-to-right" evidence="20">
        <dbReference type="Rhea" id="RHEA:65281"/>
    </physiologicalReaction>
</comment>
<keyword evidence="9" id="KW-0333">Golgi apparatus</keyword>
<reference evidence="26" key="1">
    <citation type="journal article" date="2016" name="Nat. Commun.">
        <title>The channel catfish genome sequence provides insights into the evolution of scale formation in teleosts.</title>
        <authorList>
            <person name="Liu Z."/>
            <person name="Liu S."/>
            <person name="Yao J."/>
            <person name="Bao L."/>
            <person name="Zhang J."/>
            <person name="Li Y."/>
            <person name="Jiang C."/>
            <person name="Sun L."/>
            <person name="Wang R."/>
            <person name="Zhang Y."/>
            <person name="Zhou T."/>
            <person name="Zeng Q."/>
            <person name="Fu Q."/>
            <person name="Gao S."/>
            <person name="Li N."/>
            <person name="Koren S."/>
            <person name="Jiang Y."/>
            <person name="Zimin A."/>
            <person name="Xu P."/>
            <person name="Phillippy A.M."/>
            <person name="Geng X."/>
            <person name="Song L."/>
            <person name="Sun F."/>
            <person name="Li C."/>
            <person name="Wang X."/>
            <person name="Chen A."/>
            <person name="Jin Y."/>
            <person name="Yuan Z."/>
            <person name="Yang Y."/>
            <person name="Tan S."/>
            <person name="Peatman E."/>
            <person name="Lu J."/>
            <person name="Qin Z."/>
            <person name="Dunham R."/>
            <person name="Li Z."/>
            <person name="Sonstegard T."/>
            <person name="Feng J."/>
            <person name="Danzmann R.G."/>
            <person name="Schroeder S."/>
            <person name="Scheffler B."/>
            <person name="Duke M.V."/>
            <person name="Ballard L."/>
            <person name="Kucuktas H."/>
            <person name="Kaltenboeck L."/>
            <person name="Liu H."/>
            <person name="Armbruster J."/>
            <person name="Xie Y."/>
            <person name="Kirby M.L."/>
            <person name="Tian Y."/>
            <person name="Flanagan M.E."/>
            <person name="Mu W."/>
            <person name="Waldbieser G.C."/>
        </authorList>
    </citation>
    <scope>NUCLEOTIDE SEQUENCE [LARGE SCALE GENOMIC DNA]</scope>
    <source>
        <strain evidence="26">SDA103</strain>
    </source>
</reference>
<keyword evidence="4" id="KW-0808">Transferase</keyword>
<dbReference type="AlphaFoldDB" id="A0A9F7RTN8"/>
<keyword evidence="13" id="KW-0325">Glycoprotein</keyword>
<dbReference type="InterPro" id="IPR001675">
    <property type="entry name" value="Glyco_trans_29"/>
</dbReference>
<organism evidence="26 27">
    <name type="scientific">Ictalurus punctatus</name>
    <name type="common">Channel catfish</name>
    <name type="synonym">Silurus punctatus</name>
    <dbReference type="NCBI Taxonomy" id="7998"/>
    <lineage>
        <taxon>Eukaryota</taxon>
        <taxon>Metazoa</taxon>
        <taxon>Chordata</taxon>
        <taxon>Craniata</taxon>
        <taxon>Vertebrata</taxon>
        <taxon>Euteleostomi</taxon>
        <taxon>Actinopterygii</taxon>
        <taxon>Neopterygii</taxon>
        <taxon>Teleostei</taxon>
        <taxon>Ostariophysi</taxon>
        <taxon>Siluriformes</taxon>
        <taxon>Ictaluridae</taxon>
        <taxon>Ictalurus</taxon>
    </lineage>
</organism>
<evidence type="ECO:0000256" key="19">
    <source>
        <dbReference type="ARBA" id="ARBA00051886"/>
    </source>
</evidence>
<comment type="catalytic activity">
    <reaction evidence="19">
        <text>a ganglioside GD1a (d18:1(4E)) + CMP-N-acetyl-beta-neuraminate = a ganglioside GT1aalpha (d18:1(4E)) + CMP + H(+)</text>
        <dbReference type="Rhea" id="RHEA:41972"/>
        <dbReference type="ChEBI" id="CHEBI:15378"/>
        <dbReference type="ChEBI" id="CHEBI:57812"/>
        <dbReference type="ChEBI" id="CHEBI:60377"/>
        <dbReference type="ChEBI" id="CHEBI:78445"/>
        <dbReference type="ChEBI" id="CHEBI:78571"/>
    </reaction>
    <physiologicalReaction direction="left-to-right" evidence="19">
        <dbReference type="Rhea" id="RHEA:41973"/>
    </physiologicalReaction>
</comment>
<evidence type="ECO:0000256" key="4">
    <source>
        <dbReference type="ARBA" id="ARBA00022679"/>
    </source>
</evidence>
<keyword evidence="3" id="KW-0328">Glycosyltransferase</keyword>
<evidence type="ECO:0000256" key="6">
    <source>
        <dbReference type="ARBA" id="ARBA00022968"/>
    </source>
</evidence>
<dbReference type="GO" id="GO:0009988">
    <property type="term" value="P:cell-cell recognition"/>
    <property type="evidence" value="ECO:0007669"/>
    <property type="project" value="UniProtKB-ARBA"/>
</dbReference>
<feature type="transmembrane region" description="Helical" evidence="25">
    <location>
        <begin position="5"/>
        <end position="25"/>
    </location>
</feature>
<gene>
    <name evidence="27" type="primary">st6galnac6</name>
</gene>
<evidence type="ECO:0000256" key="13">
    <source>
        <dbReference type="ARBA" id="ARBA00023180"/>
    </source>
</evidence>
<keyword evidence="26" id="KW-1185">Reference proteome</keyword>
<accession>A0A9F7RTN8</accession>
<comment type="similarity">
    <text evidence="2">Belongs to the glycosyltransferase 29 family.</text>
</comment>
<keyword evidence="5 25" id="KW-0812">Transmembrane</keyword>
<keyword evidence="11 25" id="KW-0472">Membrane</keyword>
<comment type="catalytic activity">
    <reaction evidence="14">
        <text>a ganglioside GM1b (d18:1(4E)) + CMP-N-acetyl-beta-neuraminate = a ganglioside GD1alpha (d18:1(4E)) + CMP + H(+)</text>
        <dbReference type="Rhea" id="RHEA:41968"/>
        <dbReference type="ChEBI" id="CHEBI:15378"/>
        <dbReference type="ChEBI" id="CHEBI:57812"/>
        <dbReference type="ChEBI" id="CHEBI:60377"/>
        <dbReference type="ChEBI" id="CHEBI:78568"/>
        <dbReference type="ChEBI" id="CHEBI:78569"/>
    </reaction>
    <physiologicalReaction direction="left-to-right" evidence="14">
        <dbReference type="Rhea" id="RHEA:41969"/>
    </physiologicalReaction>
</comment>
<dbReference type="OrthoDB" id="10264956at2759"/>
<evidence type="ECO:0000256" key="16">
    <source>
        <dbReference type="ARBA" id="ARBA00051061"/>
    </source>
</evidence>
<protein>
    <recommendedName>
        <fullName evidence="21">Alpha-N-acetylgalactosaminide alpha-2,6-sialyltransferase 6</fullName>
    </recommendedName>
    <alternativeName>
        <fullName evidence="22">GalNAc alpha-2,6-sialyltransferase VI</fullName>
    </alternativeName>
    <alternativeName>
        <fullName evidence="23">ST6GalNAc VI</fullName>
    </alternativeName>
    <alternativeName>
        <fullName evidence="24">Sialyltransferase 7F</fullName>
    </alternativeName>
</protein>
<comment type="catalytic activity">
    <reaction evidence="16">
        <text>N-acetyl-alpha-neuraminosyl-(2-&gt;3)-beta-D-galactosyl-(1-&gt;3)-N-acetyl-beta-D-glucosaminyl-(1-&gt;3)-beta-D-galactosyl-(1-&gt;4)-beta-D-glucosyl-(1&lt;-&gt;1')-N-acyl-sphing-4-enine + CMP-N-acetyl-beta-neuraminate = N-acetyl-alpha-neuraminosyl-(2-&gt;3)-beta-D-galactosyl-(1-&gt;3)-[N-acetyl-alpha-neuraminosyl-(2-&gt;6)]-N-acetyl-beta-D-glucosaminyl-(1-&gt;3)-beta-D-galactosyl-(1-&gt;4)-beta-D-glucosyl-(1&lt;-&gt;1')-N-acyl-sphing-4-enine + CMP + H(+)</text>
        <dbReference type="Rhea" id="RHEA:47884"/>
        <dbReference type="ChEBI" id="CHEBI:15378"/>
        <dbReference type="ChEBI" id="CHEBI:57812"/>
        <dbReference type="ChEBI" id="CHEBI:60377"/>
        <dbReference type="ChEBI" id="CHEBI:88073"/>
        <dbReference type="ChEBI" id="CHEBI:88079"/>
    </reaction>
    <physiologicalReaction direction="left-to-right" evidence="16">
        <dbReference type="Rhea" id="RHEA:47885"/>
    </physiologicalReaction>
</comment>
<dbReference type="GO" id="GO:0000139">
    <property type="term" value="C:Golgi membrane"/>
    <property type="evidence" value="ECO:0007669"/>
    <property type="project" value="UniProtKB-SubCell"/>
</dbReference>
<evidence type="ECO:0000256" key="3">
    <source>
        <dbReference type="ARBA" id="ARBA00022676"/>
    </source>
</evidence>
<evidence type="ECO:0000256" key="25">
    <source>
        <dbReference type="SAM" id="Phobius"/>
    </source>
</evidence>
<evidence type="ECO:0000256" key="2">
    <source>
        <dbReference type="ARBA" id="ARBA00006003"/>
    </source>
</evidence>
<comment type="catalytic activity">
    <reaction evidence="17">
        <text>a ganglioside GT1b (d18:1(4E)) + CMP-N-acetyl-beta-neuraminate = a ganglioside GQ1balpha (d18:1(4E)) + CMP + H(+)</text>
        <dbReference type="Rhea" id="RHEA:41976"/>
        <dbReference type="ChEBI" id="CHEBI:15378"/>
        <dbReference type="ChEBI" id="CHEBI:57812"/>
        <dbReference type="ChEBI" id="CHEBI:60377"/>
        <dbReference type="ChEBI" id="CHEBI:78452"/>
        <dbReference type="ChEBI" id="CHEBI:78572"/>
    </reaction>
    <physiologicalReaction direction="left-to-right" evidence="17">
        <dbReference type="Rhea" id="RHEA:41977"/>
    </physiologicalReaction>
</comment>
<dbReference type="Proteomes" id="UP000221080">
    <property type="component" value="Chromosome 18"/>
</dbReference>
<evidence type="ECO:0000256" key="5">
    <source>
        <dbReference type="ARBA" id="ARBA00022692"/>
    </source>
</evidence>
<dbReference type="PANTHER" id="PTHR45906:SF6">
    <property type="entry name" value="ALPHA-N-ACETYLGALACTOSAMINIDE ALPHA-2,6-SIALYLTRANSFERASE 6"/>
    <property type="match status" value="1"/>
</dbReference>
<dbReference type="CTD" id="30815"/>
<keyword evidence="8 25" id="KW-1133">Transmembrane helix</keyword>
<dbReference type="FunFam" id="3.90.1480.20:FF:000009">
    <property type="entry name" value="alpha-N-acetylgalactosaminide alpha-2,6-sialyltransferase 6 isoform X2"/>
    <property type="match status" value="1"/>
</dbReference>
<keyword evidence="12" id="KW-1015">Disulfide bond</keyword>
<dbReference type="InterPro" id="IPR038578">
    <property type="entry name" value="GT29-like_sf"/>
</dbReference>
<dbReference type="GeneID" id="108279153"/>
<dbReference type="Gene3D" id="3.90.1480.20">
    <property type="entry name" value="Glycosyl transferase family 29"/>
    <property type="match status" value="1"/>
</dbReference>
<comment type="subcellular location">
    <subcellularLocation>
        <location evidence="1">Golgi apparatus membrane</location>
        <topology evidence="1">Single-pass type II membrane protein</topology>
    </subcellularLocation>
</comment>
<evidence type="ECO:0000313" key="26">
    <source>
        <dbReference type="Proteomes" id="UP000221080"/>
    </source>
</evidence>
<evidence type="ECO:0000256" key="24">
    <source>
        <dbReference type="ARBA" id="ARBA00082849"/>
    </source>
</evidence>
<dbReference type="GO" id="GO:0001665">
    <property type="term" value="F:alpha-N-acetylgalactosaminide alpha-2,6-sialyltransferase activity"/>
    <property type="evidence" value="ECO:0007669"/>
    <property type="project" value="TreeGrafter"/>
</dbReference>
<keyword evidence="7" id="KW-0730">Sialic acid</keyword>
<evidence type="ECO:0000256" key="11">
    <source>
        <dbReference type="ARBA" id="ARBA00023136"/>
    </source>
</evidence>
<dbReference type="GO" id="GO:0001574">
    <property type="term" value="P:ganglioside biosynthetic process"/>
    <property type="evidence" value="ECO:0007669"/>
    <property type="project" value="TreeGrafter"/>
</dbReference>
<evidence type="ECO:0000256" key="1">
    <source>
        <dbReference type="ARBA" id="ARBA00004323"/>
    </source>
</evidence>
<dbReference type="Pfam" id="PF00777">
    <property type="entry name" value="Glyco_transf_29"/>
    <property type="match status" value="1"/>
</dbReference>
<evidence type="ECO:0000256" key="9">
    <source>
        <dbReference type="ARBA" id="ARBA00023034"/>
    </source>
</evidence>
<evidence type="ECO:0000256" key="23">
    <source>
        <dbReference type="ARBA" id="ARBA00080825"/>
    </source>
</evidence>
<name>A0A9F7RTN8_ICTPU</name>
<evidence type="ECO:0000256" key="17">
    <source>
        <dbReference type="ARBA" id="ARBA00051590"/>
    </source>
</evidence>
<feature type="transmembrane region" description="Helical" evidence="25">
    <location>
        <begin position="158"/>
        <end position="175"/>
    </location>
</feature>
<keyword evidence="6" id="KW-0735">Signal-anchor</keyword>
<evidence type="ECO:0000313" key="27">
    <source>
        <dbReference type="RefSeq" id="XP_053543838.1"/>
    </source>
</evidence>
<evidence type="ECO:0000256" key="18">
    <source>
        <dbReference type="ARBA" id="ARBA00051833"/>
    </source>
</evidence>
<evidence type="ECO:0000256" key="8">
    <source>
        <dbReference type="ARBA" id="ARBA00022989"/>
    </source>
</evidence>
<evidence type="ECO:0000256" key="21">
    <source>
        <dbReference type="ARBA" id="ARBA00074915"/>
    </source>
</evidence>
<feature type="transmembrane region" description="Helical" evidence="25">
    <location>
        <begin position="31"/>
        <end position="51"/>
    </location>
</feature>
<evidence type="ECO:0000256" key="10">
    <source>
        <dbReference type="ARBA" id="ARBA00023098"/>
    </source>
</evidence>
<evidence type="ECO:0000256" key="14">
    <source>
        <dbReference type="ARBA" id="ARBA00043744"/>
    </source>
</evidence>